<feature type="domain" description="Histidine kinase" evidence="15">
    <location>
        <begin position="250"/>
        <end position="463"/>
    </location>
</feature>
<keyword evidence="10" id="KW-0067">ATP-binding</keyword>
<keyword evidence="7 14" id="KW-0812">Transmembrane</keyword>
<dbReference type="Gene3D" id="3.30.565.10">
    <property type="entry name" value="Histidine kinase-like ATPase, C-terminal domain"/>
    <property type="match status" value="1"/>
</dbReference>
<dbReference type="PANTHER" id="PTHR45528:SF1">
    <property type="entry name" value="SENSOR HISTIDINE KINASE CPXA"/>
    <property type="match status" value="1"/>
</dbReference>
<dbReference type="Gene3D" id="6.10.340.10">
    <property type="match status" value="1"/>
</dbReference>
<evidence type="ECO:0000256" key="1">
    <source>
        <dbReference type="ARBA" id="ARBA00000085"/>
    </source>
</evidence>
<proteinExistence type="predicted"/>
<dbReference type="PRINTS" id="PR00344">
    <property type="entry name" value="BCTRLSENSOR"/>
</dbReference>
<comment type="caution">
    <text evidence="17">The sequence shown here is derived from an EMBL/GenBank/DDBJ whole genome shotgun (WGS) entry which is preliminary data.</text>
</comment>
<dbReference type="AlphaFoldDB" id="A0A1F5Z3N0"/>
<evidence type="ECO:0000256" key="14">
    <source>
        <dbReference type="SAM" id="Phobius"/>
    </source>
</evidence>
<dbReference type="Pfam" id="PF00512">
    <property type="entry name" value="HisKA"/>
    <property type="match status" value="1"/>
</dbReference>
<dbReference type="CDD" id="cd06225">
    <property type="entry name" value="HAMP"/>
    <property type="match status" value="1"/>
</dbReference>
<evidence type="ECO:0000256" key="8">
    <source>
        <dbReference type="ARBA" id="ARBA00022741"/>
    </source>
</evidence>
<dbReference type="InterPro" id="IPR036097">
    <property type="entry name" value="HisK_dim/P_sf"/>
</dbReference>
<dbReference type="GO" id="GO:0005886">
    <property type="term" value="C:plasma membrane"/>
    <property type="evidence" value="ECO:0007669"/>
    <property type="project" value="UniProtKB-SubCell"/>
</dbReference>
<gene>
    <name evidence="17" type="ORF">A2777_04300</name>
</gene>
<dbReference type="CDD" id="cd00082">
    <property type="entry name" value="HisKA"/>
    <property type="match status" value="1"/>
</dbReference>
<keyword evidence="12" id="KW-0902">Two-component regulatory system</keyword>
<dbReference type="Proteomes" id="UP000177354">
    <property type="component" value="Unassembled WGS sequence"/>
</dbReference>
<reference evidence="17 18" key="1">
    <citation type="journal article" date="2016" name="Nat. Commun.">
        <title>Thousands of microbial genomes shed light on interconnected biogeochemical processes in an aquifer system.</title>
        <authorList>
            <person name="Anantharaman K."/>
            <person name="Brown C.T."/>
            <person name="Hug L.A."/>
            <person name="Sharon I."/>
            <person name="Castelle C.J."/>
            <person name="Probst A.J."/>
            <person name="Thomas B.C."/>
            <person name="Singh A."/>
            <person name="Wilkins M.J."/>
            <person name="Karaoz U."/>
            <person name="Brodie E.L."/>
            <person name="Williams K.H."/>
            <person name="Hubbard S.S."/>
            <person name="Banfield J.F."/>
        </authorList>
    </citation>
    <scope>NUCLEOTIDE SEQUENCE [LARGE SCALE GENOMIC DNA]</scope>
</reference>
<accession>A0A1F5Z3N0</accession>
<dbReference type="FunFam" id="3.30.565.10:FF:000006">
    <property type="entry name" value="Sensor histidine kinase WalK"/>
    <property type="match status" value="1"/>
</dbReference>
<dbReference type="EC" id="2.7.13.3" evidence="3"/>
<dbReference type="CDD" id="cd00075">
    <property type="entry name" value="HATPase"/>
    <property type="match status" value="1"/>
</dbReference>
<keyword evidence="8" id="KW-0547">Nucleotide-binding</keyword>
<keyword evidence="13 14" id="KW-0472">Membrane</keyword>
<dbReference type="InterPro" id="IPR036890">
    <property type="entry name" value="HATPase_C_sf"/>
</dbReference>
<evidence type="ECO:0000256" key="3">
    <source>
        <dbReference type="ARBA" id="ARBA00012438"/>
    </source>
</evidence>
<feature type="domain" description="HAMP" evidence="16">
    <location>
        <begin position="189"/>
        <end position="242"/>
    </location>
</feature>
<dbReference type="EMBL" id="MFJF01000012">
    <property type="protein sequence ID" value="OGG07060.1"/>
    <property type="molecule type" value="Genomic_DNA"/>
</dbReference>
<evidence type="ECO:0000259" key="15">
    <source>
        <dbReference type="PROSITE" id="PS50109"/>
    </source>
</evidence>
<protein>
    <recommendedName>
        <fullName evidence="3">histidine kinase</fullName>
        <ecNumber evidence="3">2.7.13.3</ecNumber>
    </recommendedName>
</protein>
<dbReference type="PROSITE" id="PS50109">
    <property type="entry name" value="HIS_KIN"/>
    <property type="match status" value="1"/>
</dbReference>
<evidence type="ECO:0000256" key="2">
    <source>
        <dbReference type="ARBA" id="ARBA00004651"/>
    </source>
</evidence>
<keyword evidence="11 14" id="KW-1133">Transmembrane helix</keyword>
<evidence type="ECO:0000256" key="13">
    <source>
        <dbReference type="ARBA" id="ARBA00023136"/>
    </source>
</evidence>
<name>A0A1F5Z3N0_9BACT</name>
<evidence type="ECO:0000256" key="4">
    <source>
        <dbReference type="ARBA" id="ARBA00022475"/>
    </source>
</evidence>
<evidence type="ECO:0000256" key="9">
    <source>
        <dbReference type="ARBA" id="ARBA00022777"/>
    </source>
</evidence>
<evidence type="ECO:0000256" key="11">
    <source>
        <dbReference type="ARBA" id="ARBA00022989"/>
    </source>
</evidence>
<dbReference type="InterPro" id="IPR003594">
    <property type="entry name" value="HATPase_dom"/>
</dbReference>
<evidence type="ECO:0000313" key="17">
    <source>
        <dbReference type="EMBL" id="OGG07060.1"/>
    </source>
</evidence>
<evidence type="ECO:0000256" key="12">
    <source>
        <dbReference type="ARBA" id="ARBA00023012"/>
    </source>
</evidence>
<keyword evidence="5" id="KW-0597">Phosphoprotein</keyword>
<feature type="transmembrane region" description="Helical" evidence="14">
    <location>
        <begin position="12"/>
        <end position="32"/>
    </location>
</feature>
<evidence type="ECO:0000256" key="5">
    <source>
        <dbReference type="ARBA" id="ARBA00022553"/>
    </source>
</evidence>
<dbReference type="SMART" id="SM00388">
    <property type="entry name" value="HisKA"/>
    <property type="match status" value="1"/>
</dbReference>
<comment type="subcellular location">
    <subcellularLocation>
        <location evidence="2">Cell membrane</location>
        <topology evidence="2">Multi-pass membrane protein</topology>
    </subcellularLocation>
</comment>
<dbReference type="GO" id="GO:0000155">
    <property type="term" value="F:phosphorelay sensor kinase activity"/>
    <property type="evidence" value="ECO:0007669"/>
    <property type="project" value="InterPro"/>
</dbReference>
<sequence length="463" mass="51518">MNTHSIRFRLSFWYSLTFFTGLILAFISFYILTRQVLLNQTDSSLTNHGNKVVEVVSQKSNDMHQILAQSAFLAEFSEIPGMLVTILDGKGNLVSSSMMCCYDRGIYNQLFQKTASTNESFIQNQVVSGENLRFFTSGVYSGKDLIGAVIVAHPIDIIQKSLNSILIILGIVAVLLLIPTIIGGFLLSKKAMQPISSISENLKFISGENLNQKVQNPKTGDELEKLADSFNLLLNRLDSAFKREKQLIGDIAHELKTPLSIIRGNIELTLSKSRSSKEYKKALKDSVIDVNSMSDTLNNILDLAWSEADAFKGNLKEFDFSLMLDELYEIAVKMAQAKHIAVNLNSDKNVKVTGFPEKLSRAILNIIDNSVKYSPQKTNIGITLRKKINSVELEITDQGQGIYKKDLPHLFERFYRGENVKNIQGGGLGLSITKAIISAHQGHLKIESRKNRGTKVLLSLPVS</sequence>
<dbReference type="InterPro" id="IPR005467">
    <property type="entry name" value="His_kinase_dom"/>
</dbReference>
<dbReference type="SUPFAM" id="SSF158472">
    <property type="entry name" value="HAMP domain-like"/>
    <property type="match status" value="1"/>
</dbReference>
<dbReference type="InterPro" id="IPR004358">
    <property type="entry name" value="Sig_transdc_His_kin-like_C"/>
</dbReference>
<feature type="transmembrane region" description="Helical" evidence="14">
    <location>
        <begin position="165"/>
        <end position="187"/>
    </location>
</feature>
<dbReference type="SMART" id="SM00387">
    <property type="entry name" value="HATPase_c"/>
    <property type="match status" value="1"/>
</dbReference>
<dbReference type="Pfam" id="PF02518">
    <property type="entry name" value="HATPase_c"/>
    <property type="match status" value="1"/>
</dbReference>
<evidence type="ECO:0000313" key="18">
    <source>
        <dbReference type="Proteomes" id="UP000177354"/>
    </source>
</evidence>
<evidence type="ECO:0000256" key="6">
    <source>
        <dbReference type="ARBA" id="ARBA00022679"/>
    </source>
</evidence>
<evidence type="ECO:0000256" key="10">
    <source>
        <dbReference type="ARBA" id="ARBA00022840"/>
    </source>
</evidence>
<dbReference type="Gene3D" id="1.10.287.130">
    <property type="match status" value="1"/>
</dbReference>
<comment type="catalytic activity">
    <reaction evidence="1">
        <text>ATP + protein L-histidine = ADP + protein N-phospho-L-histidine.</text>
        <dbReference type="EC" id="2.7.13.3"/>
    </reaction>
</comment>
<dbReference type="SUPFAM" id="SSF55874">
    <property type="entry name" value="ATPase domain of HSP90 chaperone/DNA topoisomerase II/histidine kinase"/>
    <property type="match status" value="1"/>
</dbReference>
<evidence type="ECO:0000259" key="16">
    <source>
        <dbReference type="PROSITE" id="PS50885"/>
    </source>
</evidence>
<dbReference type="InterPro" id="IPR050398">
    <property type="entry name" value="HssS/ArlS-like"/>
</dbReference>
<keyword evidence="6" id="KW-0808">Transferase</keyword>
<dbReference type="PROSITE" id="PS50885">
    <property type="entry name" value="HAMP"/>
    <property type="match status" value="1"/>
</dbReference>
<dbReference type="InterPro" id="IPR003660">
    <property type="entry name" value="HAMP_dom"/>
</dbReference>
<evidence type="ECO:0000256" key="7">
    <source>
        <dbReference type="ARBA" id="ARBA00022692"/>
    </source>
</evidence>
<keyword evidence="9" id="KW-0418">Kinase</keyword>
<dbReference type="GO" id="GO:0005524">
    <property type="term" value="F:ATP binding"/>
    <property type="evidence" value="ECO:0007669"/>
    <property type="project" value="UniProtKB-KW"/>
</dbReference>
<organism evidence="17 18">
    <name type="scientific">Candidatus Gottesmanbacteria bacterium RIFCSPHIGHO2_01_FULL_40_15</name>
    <dbReference type="NCBI Taxonomy" id="1798376"/>
    <lineage>
        <taxon>Bacteria</taxon>
        <taxon>Candidatus Gottesmaniibacteriota</taxon>
    </lineage>
</organism>
<dbReference type="InterPro" id="IPR003661">
    <property type="entry name" value="HisK_dim/P_dom"/>
</dbReference>
<dbReference type="SUPFAM" id="SSF47384">
    <property type="entry name" value="Homodimeric domain of signal transducing histidine kinase"/>
    <property type="match status" value="1"/>
</dbReference>
<keyword evidence="4" id="KW-1003">Cell membrane</keyword>
<dbReference type="PANTHER" id="PTHR45528">
    <property type="entry name" value="SENSOR HISTIDINE KINASE CPXA"/>
    <property type="match status" value="1"/>
</dbReference>